<dbReference type="InterPro" id="IPR042230">
    <property type="entry name" value="CusF_sf"/>
</dbReference>
<evidence type="ECO:0000313" key="2">
    <source>
        <dbReference type="EMBL" id="AFK61247.1"/>
    </source>
</evidence>
<proteinExistence type="predicted"/>
<feature type="signal peptide" evidence="1">
    <location>
        <begin position="1"/>
        <end position="31"/>
    </location>
</feature>
<sequence>MQTPEMRMKKSIATVMLGLAAAVAVTSVAYAQETGRGSGEVRRIQPEQGKIAIKQGAISDLKLPAMTLSYKIDAALLKDIKPGDSVSFTAERVGKDYVIKEISN</sequence>
<reference evidence="2 3" key="1">
    <citation type="journal article" date="2011" name="J. Bacteriol.">
        <title>Whole-genome shotgun sequencing of the sulfur-oxidizing chemoautotroph Tetrathiobacter kashmirensis.</title>
        <authorList>
            <person name="Ghosh W."/>
            <person name="George A."/>
            <person name="Agarwal A."/>
            <person name="Raj P."/>
            <person name="Alam M."/>
            <person name="Pyne P."/>
            <person name="Das Gupta S.K."/>
        </authorList>
    </citation>
    <scope>NUCLEOTIDE SEQUENCE [LARGE SCALE GENOMIC DNA]</scope>
    <source>
        <strain evidence="2 3">WT001</strain>
    </source>
</reference>
<keyword evidence="1" id="KW-0732">Signal</keyword>
<dbReference type="HOGENOM" id="CLU_140852_1_1_4"/>
<organism evidence="2 3">
    <name type="scientific">Advenella kashmirensis (strain DSM 17095 / LMG 22695 / WT001)</name>
    <name type="common">Tetrathiobacter kashmirensis</name>
    <dbReference type="NCBI Taxonomy" id="1036672"/>
    <lineage>
        <taxon>Bacteria</taxon>
        <taxon>Pseudomonadati</taxon>
        <taxon>Pseudomonadota</taxon>
        <taxon>Betaproteobacteria</taxon>
        <taxon>Burkholderiales</taxon>
        <taxon>Alcaligenaceae</taxon>
    </lineage>
</organism>
<evidence type="ECO:0008006" key="4">
    <source>
        <dbReference type="Google" id="ProtNLM"/>
    </source>
</evidence>
<dbReference type="KEGG" id="aka:TKWG_03265"/>
<gene>
    <name evidence="2" type="ordered locus">TKWG_03265</name>
</gene>
<accession>I3U8A9</accession>
<name>I3U8A9_ADVKW</name>
<dbReference type="STRING" id="1036672.TKWG_03265"/>
<dbReference type="Proteomes" id="UP000005267">
    <property type="component" value="Chromosome"/>
</dbReference>
<dbReference type="AlphaFoldDB" id="I3U8A9"/>
<reference evidence="3" key="2">
    <citation type="journal article" date="2013" name="PLoS ONE">
        <title>Genome implosion elicits host-confinement in Alcaligenaceae: evidence from the comparative genomics of Tetrathiobacter kashmirensis, a pathogen in the making.</title>
        <authorList>
            <person name="Ghosh W."/>
            <person name="Alam M."/>
            <person name="Roy C."/>
            <person name="Pyne P."/>
            <person name="George A."/>
            <person name="Chakraborty R."/>
            <person name="Majumder S."/>
            <person name="Agarwal A."/>
            <person name="Chakraborty S."/>
            <person name="Majumdar S."/>
            <person name="Gupta S.K."/>
        </authorList>
    </citation>
    <scope>NUCLEOTIDE SEQUENCE [LARGE SCALE GENOMIC DNA]</scope>
    <source>
        <strain evidence="3">WT001</strain>
    </source>
</reference>
<dbReference type="EMBL" id="CP003555">
    <property type="protein sequence ID" value="AFK61247.1"/>
    <property type="molecule type" value="Genomic_DNA"/>
</dbReference>
<dbReference type="Gene3D" id="2.40.50.320">
    <property type="entry name" value="Copper binding periplasmic protein CusF"/>
    <property type="match status" value="1"/>
</dbReference>
<evidence type="ECO:0000256" key="1">
    <source>
        <dbReference type="SAM" id="SignalP"/>
    </source>
</evidence>
<evidence type="ECO:0000313" key="3">
    <source>
        <dbReference type="Proteomes" id="UP000005267"/>
    </source>
</evidence>
<protein>
    <recommendedName>
        <fullName evidence="4">RND transporter</fullName>
    </recommendedName>
</protein>
<dbReference type="Pfam" id="PF11604">
    <property type="entry name" value="CusF_Ec"/>
    <property type="match status" value="1"/>
</dbReference>
<dbReference type="InterPro" id="IPR021647">
    <property type="entry name" value="CusF_Ec"/>
</dbReference>
<feature type="chain" id="PRO_5003680627" description="RND transporter" evidence="1">
    <location>
        <begin position="32"/>
        <end position="104"/>
    </location>
</feature>
<keyword evidence="3" id="KW-1185">Reference proteome</keyword>